<evidence type="ECO:0000259" key="12">
    <source>
        <dbReference type="PROSITE" id="PS51198"/>
    </source>
</evidence>
<dbReference type="SUPFAM" id="SSF52540">
    <property type="entry name" value="P-loop containing nucleoside triphosphate hydrolases"/>
    <property type="match status" value="1"/>
</dbReference>
<dbReference type="Pfam" id="PF21196">
    <property type="entry name" value="PcrA_UvrD_tudor"/>
    <property type="match status" value="1"/>
</dbReference>
<evidence type="ECO:0000256" key="3">
    <source>
        <dbReference type="ARBA" id="ARBA00022801"/>
    </source>
</evidence>
<feature type="domain" description="UvrD-like helicase C-terminal" evidence="13">
    <location>
        <begin position="284"/>
        <end position="556"/>
    </location>
</feature>
<dbReference type="EC" id="5.6.2.4" evidence="9"/>
<dbReference type="PROSITE" id="PS51198">
    <property type="entry name" value="UVRD_HELICASE_ATP_BIND"/>
    <property type="match status" value="1"/>
</dbReference>
<dbReference type="InterPro" id="IPR014016">
    <property type="entry name" value="UvrD-like_ATP-bd"/>
</dbReference>
<evidence type="ECO:0000256" key="10">
    <source>
        <dbReference type="ARBA" id="ARBA00048988"/>
    </source>
</evidence>
<dbReference type="InterPro" id="IPR000212">
    <property type="entry name" value="DNA_helicase_UvrD/REP"/>
</dbReference>
<dbReference type="PROSITE" id="PS51217">
    <property type="entry name" value="UVRD_HELICASE_CTER"/>
    <property type="match status" value="1"/>
</dbReference>
<dbReference type="EMBL" id="AP024480">
    <property type="protein sequence ID" value="BCS81262.1"/>
    <property type="molecule type" value="Genomic_DNA"/>
</dbReference>
<evidence type="ECO:0000256" key="2">
    <source>
        <dbReference type="ARBA" id="ARBA00022741"/>
    </source>
</evidence>
<dbReference type="CDD" id="cd17932">
    <property type="entry name" value="DEXQc_UvrD"/>
    <property type="match status" value="1"/>
</dbReference>
<sequence>MEWLKELNEQQKEAVLSTEGPLLVLAGAGSGKTRVITYRIAYILNMGLASPANILAITFTNKAADEMKERIKRLVSTQSFSEMWVSTFHAACARILRMEAHNIGFSNNFVIFDTQDRNQLLKECFDKLNIDTERLDIRYVSRQISNFKNQLIGPSDVYRYGEVDGRVVEVYKLYNKLLREYNAFDFDDLLYYTVVLFQTNPDILEKYQNKFKYILVDEYQDTNHAQFYFVYLLSQKHRNVCVVGDDDQSIYSFRGANIKNILEFEKVFSDAKVIKLEKNYRSTKTILSAANEVIKNNYYRKSKKLWTDNLEGEKIFLYSAFDEVNEAEFVASSVKNLIESGLSPSEIGVLYRTNAQSINFENVLSAYSVPYKVVGALRFYERKEIKDIIAYLRLITNPHDDLSLFRIINVPRRGIGNSTIEKIKVLSEEYGVSAYIVLLERAKFDFDKKTYEKLKGFISLIEDLKAEAENLSVSQTIKLVLDKTEYLESLLSSKNEEEFQRAKNIEQLISAAAIFEEENEEPTLQNFLNSITLSSDDEDTQKEEKVSLMTVHAAKGLEFEVVFLTGLEEGLFPLVRAEEPIEAEKELEEERRLCYVAITRAKKLLVLTYANNRRVFGRLSSRQRSCFIEEIPQKYIQVVNSPIIKTHQKFSVKINQAEDFSINNLQVGNKVQHGKFGVGKVVWLSDDMREVIVDFEKIGQKRLLLSYANLKRIG</sequence>
<keyword evidence="7" id="KW-0413">Isomerase</keyword>
<feature type="domain" description="UvrD-like helicase ATP-binding" evidence="12">
    <location>
        <begin position="5"/>
        <end position="283"/>
    </location>
</feature>
<comment type="catalytic activity">
    <reaction evidence="10">
        <text>ATP + H2O = ADP + phosphate + H(+)</text>
        <dbReference type="Rhea" id="RHEA:13065"/>
        <dbReference type="ChEBI" id="CHEBI:15377"/>
        <dbReference type="ChEBI" id="CHEBI:15378"/>
        <dbReference type="ChEBI" id="CHEBI:30616"/>
        <dbReference type="ChEBI" id="CHEBI:43474"/>
        <dbReference type="ChEBI" id="CHEBI:456216"/>
        <dbReference type="EC" id="5.6.2.4"/>
    </reaction>
</comment>
<dbReference type="RefSeq" id="WP_207182643.1">
    <property type="nucleotide sequence ID" value="NZ_AP024480.1"/>
</dbReference>
<name>A0ABM7NMA6_9FIRM</name>
<evidence type="ECO:0000256" key="5">
    <source>
        <dbReference type="ARBA" id="ARBA00022840"/>
    </source>
</evidence>
<evidence type="ECO:0000256" key="9">
    <source>
        <dbReference type="ARBA" id="ARBA00034808"/>
    </source>
</evidence>
<evidence type="ECO:0000256" key="1">
    <source>
        <dbReference type="ARBA" id="ARBA00009922"/>
    </source>
</evidence>
<dbReference type="InterPro" id="IPR027417">
    <property type="entry name" value="P-loop_NTPase"/>
</dbReference>
<dbReference type="Gene3D" id="1.10.486.10">
    <property type="entry name" value="PCRA, domain 4"/>
    <property type="match status" value="1"/>
</dbReference>
<dbReference type="InterPro" id="IPR014017">
    <property type="entry name" value="DNA_helicase_UvrD-like_C"/>
</dbReference>
<comment type="catalytic activity">
    <reaction evidence="8">
        <text>Couples ATP hydrolysis with the unwinding of duplex DNA by translocating in the 3'-5' direction.</text>
        <dbReference type="EC" id="5.6.2.4"/>
    </reaction>
</comment>
<gene>
    <name evidence="14" type="primary">pcrA</name>
    <name evidence="14" type="ORF">CaldiYA01_12220</name>
</gene>
<evidence type="ECO:0000256" key="6">
    <source>
        <dbReference type="ARBA" id="ARBA00023125"/>
    </source>
</evidence>
<keyword evidence="4 11" id="KW-0347">Helicase</keyword>
<dbReference type="PANTHER" id="PTHR11070">
    <property type="entry name" value="UVRD / RECB / PCRA DNA HELICASE FAMILY MEMBER"/>
    <property type="match status" value="1"/>
</dbReference>
<protein>
    <recommendedName>
        <fullName evidence="9">DNA 3'-5' helicase</fullName>
        <ecNumber evidence="9">5.6.2.4</ecNumber>
    </recommendedName>
</protein>
<dbReference type="PANTHER" id="PTHR11070:SF2">
    <property type="entry name" value="ATP-DEPENDENT DNA HELICASE SRS2"/>
    <property type="match status" value="1"/>
</dbReference>
<proteinExistence type="inferred from homology"/>
<dbReference type="InterPro" id="IPR013986">
    <property type="entry name" value="DExx_box_DNA_helicase_dom_sf"/>
</dbReference>
<keyword evidence="3 11" id="KW-0378">Hydrolase</keyword>
<keyword evidence="6" id="KW-0238">DNA-binding</keyword>
<dbReference type="Proteomes" id="UP000663623">
    <property type="component" value="Chromosome"/>
</dbReference>
<evidence type="ECO:0000256" key="4">
    <source>
        <dbReference type="ARBA" id="ARBA00022806"/>
    </source>
</evidence>
<keyword evidence="2 11" id="KW-0547">Nucleotide-binding</keyword>
<evidence type="ECO:0000313" key="14">
    <source>
        <dbReference type="EMBL" id="BCS81262.1"/>
    </source>
</evidence>
<feature type="binding site" evidence="11">
    <location>
        <begin position="26"/>
        <end position="33"/>
    </location>
    <ligand>
        <name>ATP</name>
        <dbReference type="ChEBI" id="CHEBI:30616"/>
    </ligand>
</feature>
<keyword evidence="15" id="KW-1185">Reference proteome</keyword>
<dbReference type="Pfam" id="PF00580">
    <property type="entry name" value="UvrD-helicase"/>
    <property type="match status" value="1"/>
</dbReference>
<evidence type="ECO:0000256" key="11">
    <source>
        <dbReference type="PROSITE-ProRule" id="PRU00560"/>
    </source>
</evidence>
<evidence type="ECO:0000259" key="13">
    <source>
        <dbReference type="PROSITE" id="PS51217"/>
    </source>
</evidence>
<comment type="similarity">
    <text evidence="1">Belongs to the helicase family. UvrD subfamily.</text>
</comment>
<dbReference type="Gene3D" id="3.40.50.300">
    <property type="entry name" value="P-loop containing nucleotide triphosphate hydrolases"/>
    <property type="match status" value="2"/>
</dbReference>
<dbReference type="GO" id="GO:0004386">
    <property type="term" value="F:helicase activity"/>
    <property type="evidence" value="ECO:0007669"/>
    <property type="project" value="UniProtKB-KW"/>
</dbReference>
<dbReference type="Gene3D" id="1.10.10.160">
    <property type="match status" value="1"/>
</dbReference>
<organism evidence="14 15">
    <name type="scientific">Caldicellulosiruptor diazotrophicus</name>
    <dbReference type="NCBI Taxonomy" id="2806205"/>
    <lineage>
        <taxon>Bacteria</taxon>
        <taxon>Bacillati</taxon>
        <taxon>Bacillota</taxon>
        <taxon>Bacillota incertae sedis</taxon>
        <taxon>Caldicellulosiruptorales</taxon>
        <taxon>Caldicellulosiruptoraceae</taxon>
        <taxon>Caldicellulosiruptor</taxon>
    </lineage>
</organism>
<dbReference type="Pfam" id="PF13361">
    <property type="entry name" value="UvrD_C"/>
    <property type="match status" value="1"/>
</dbReference>
<evidence type="ECO:0000313" key="15">
    <source>
        <dbReference type="Proteomes" id="UP000663623"/>
    </source>
</evidence>
<evidence type="ECO:0000256" key="7">
    <source>
        <dbReference type="ARBA" id="ARBA00023235"/>
    </source>
</evidence>
<accession>A0ABM7NMA6</accession>
<evidence type="ECO:0000256" key="8">
    <source>
        <dbReference type="ARBA" id="ARBA00034617"/>
    </source>
</evidence>
<reference evidence="14 15" key="1">
    <citation type="submission" date="2021-02" db="EMBL/GenBank/DDBJ databases">
        <title>Nitrogen-fixing ability and nitrogen fixation related genes of thermophilic fermentative bacteria in the genus Caldicellulosiruptor.</title>
        <authorList>
            <person name="Chen Y."/>
            <person name="Nishihara A."/>
            <person name="Haruta S."/>
        </authorList>
    </citation>
    <scope>NUCLEOTIDE SEQUENCE [LARGE SCALE GENOMIC DNA]</scope>
    <source>
        <strain evidence="14 15">YA01</strain>
    </source>
</reference>
<keyword evidence="5 11" id="KW-0067">ATP-binding</keyword>